<evidence type="ECO:0000313" key="2">
    <source>
        <dbReference type="Proteomes" id="UP000027170"/>
    </source>
</evidence>
<reference evidence="1 2" key="1">
    <citation type="submission" date="2014-03" db="EMBL/GenBank/DDBJ databases">
        <title>The genomes of two eusocial bee gut symbionts.</title>
        <authorList>
            <person name="Kwong W.K."/>
            <person name="Engel P."/>
            <person name="Koch H."/>
            <person name="Moran N.A."/>
        </authorList>
    </citation>
    <scope>NUCLEOTIDE SEQUENCE [LARGE SCALE GENOMIC DNA]</scope>
    <source>
        <strain evidence="2">wkB29</strain>
    </source>
</reference>
<evidence type="ECO:0000313" key="1">
    <source>
        <dbReference type="EMBL" id="KDN13927.1"/>
    </source>
</evidence>
<dbReference type="EMBL" id="JFZV01000015">
    <property type="protein sequence ID" value="KDN13927.1"/>
    <property type="molecule type" value="Genomic_DNA"/>
</dbReference>
<keyword evidence="2" id="KW-1185">Reference proteome</keyword>
<organism evidence="1 2">
    <name type="scientific">Snodgrassella communis</name>
    <dbReference type="NCBI Taxonomy" id="2946699"/>
    <lineage>
        <taxon>Bacteria</taxon>
        <taxon>Pseudomonadati</taxon>
        <taxon>Pseudomonadota</taxon>
        <taxon>Betaproteobacteria</taxon>
        <taxon>Neisseriales</taxon>
        <taxon>Neisseriaceae</taxon>
        <taxon>Snodgrassella</taxon>
    </lineage>
</organism>
<proteinExistence type="predicted"/>
<name>A0A837B1W4_9NEIS</name>
<dbReference type="AlphaFoldDB" id="A0A837B1W4"/>
<protein>
    <submittedName>
        <fullName evidence="1">Uncharacterized protein</fullName>
    </submittedName>
</protein>
<dbReference type="Proteomes" id="UP000027170">
    <property type="component" value="Unassembled WGS sequence"/>
</dbReference>
<comment type="caution">
    <text evidence="1">The sequence shown here is derived from an EMBL/GenBank/DDBJ whole genome shotgun (WGS) entry which is preliminary data.</text>
</comment>
<accession>A0A837B1W4</accession>
<gene>
    <name evidence="1" type="ORF">SALWKB29_2068</name>
</gene>
<sequence>MVIFPVRNSDFCQIELCLLHKPLLLLGLVMGLVRHCAIF</sequence>